<gene>
    <name evidence="3" type="ORF">GCM10025866_07360</name>
</gene>
<sequence length="145" mass="15746">MPEPIPHALTMSSPPDDVDTVHSMLSSVWEENSTVPAIDRFSFETALVELASNVMRHADPGSGISCRLAITVFPDRIEATLTDSGKPGDVQLVGRAMPDELSESGRGIPMIRALVDDLDYSREEGSNSWRISRHLRGSDGSKAPE</sequence>
<dbReference type="InterPro" id="IPR003594">
    <property type="entry name" value="HATPase_dom"/>
</dbReference>
<proteinExistence type="predicted"/>
<accession>A0ABN6XIV5</accession>
<evidence type="ECO:0000256" key="1">
    <source>
        <dbReference type="SAM" id="MobiDB-lite"/>
    </source>
</evidence>
<feature type="compositionally biased region" description="Basic and acidic residues" evidence="1">
    <location>
        <begin position="136"/>
        <end position="145"/>
    </location>
</feature>
<feature type="region of interest" description="Disordered" evidence="1">
    <location>
        <begin position="123"/>
        <end position="145"/>
    </location>
</feature>
<protein>
    <recommendedName>
        <fullName evidence="2">Histidine kinase/HSP90-like ATPase domain-containing protein</fullName>
    </recommendedName>
</protein>
<dbReference type="SUPFAM" id="SSF55874">
    <property type="entry name" value="ATPase domain of HSP90 chaperone/DNA topoisomerase II/histidine kinase"/>
    <property type="match status" value="1"/>
</dbReference>
<dbReference type="CDD" id="cd16936">
    <property type="entry name" value="HATPase_RsbW-like"/>
    <property type="match status" value="1"/>
</dbReference>
<evidence type="ECO:0000313" key="3">
    <source>
        <dbReference type="EMBL" id="BDZ44827.1"/>
    </source>
</evidence>
<dbReference type="Proteomes" id="UP001321498">
    <property type="component" value="Chromosome"/>
</dbReference>
<dbReference type="EMBL" id="AP027731">
    <property type="protein sequence ID" value="BDZ44827.1"/>
    <property type="molecule type" value="Genomic_DNA"/>
</dbReference>
<name>A0ABN6XIV5_9MICO</name>
<feature type="domain" description="Histidine kinase/HSP90-like ATPase" evidence="2">
    <location>
        <begin position="13"/>
        <end position="128"/>
    </location>
</feature>
<organism evidence="3 4">
    <name type="scientific">Naasia aerilata</name>
    <dbReference type="NCBI Taxonomy" id="1162966"/>
    <lineage>
        <taxon>Bacteria</taxon>
        <taxon>Bacillati</taxon>
        <taxon>Actinomycetota</taxon>
        <taxon>Actinomycetes</taxon>
        <taxon>Micrococcales</taxon>
        <taxon>Microbacteriaceae</taxon>
        <taxon>Naasia</taxon>
    </lineage>
</organism>
<dbReference type="RefSeq" id="WP_286278238.1">
    <property type="nucleotide sequence ID" value="NZ_AP027731.1"/>
</dbReference>
<dbReference type="Pfam" id="PF13581">
    <property type="entry name" value="HATPase_c_2"/>
    <property type="match status" value="1"/>
</dbReference>
<keyword evidence="4" id="KW-1185">Reference proteome</keyword>
<reference evidence="4" key="1">
    <citation type="journal article" date="2019" name="Int. J. Syst. Evol. Microbiol.">
        <title>The Global Catalogue of Microorganisms (GCM) 10K type strain sequencing project: providing services to taxonomists for standard genome sequencing and annotation.</title>
        <authorList>
            <consortium name="The Broad Institute Genomics Platform"/>
            <consortium name="The Broad Institute Genome Sequencing Center for Infectious Disease"/>
            <person name="Wu L."/>
            <person name="Ma J."/>
        </authorList>
    </citation>
    <scope>NUCLEOTIDE SEQUENCE [LARGE SCALE GENOMIC DNA]</scope>
    <source>
        <strain evidence="4">NBRC 108725</strain>
    </source>
</reference>
<dbReference type="Gene3D" id="3.30.565.10">
    <property type="entry name" value="Histidine kinase-like ATPase, C-terminal domain"/>
    <property type="match status" value="1"/>
</dbReference>
<evidence type="ECO:0000259" key="2">
    <source>
        <dbReference type="Pfam" id="PF13581"/>
    </source>
</evidence>
<evidence type="ECO:0000313" key="4">
    <source>
        <dbReference type="Proteomes" id="UP001321498"/>
    </source>
</evidence>
<dbReference type="InterPro" id="IPR036890">
    <property type="entry name" value="HATPase_C_sf"/>
</dbReference>